<dbReference type="SUPFAM" id="SSF51445">
    <property type="entry name" value="(Trans)glycosidases"/>
    <property type="match status" value="1"/>
</dbReference>
<dbReference type="OrthoDB" id="8678258at2"/>
<feature type="signal peptide" evidence="1">
    <location>
        <begin position="1"/>
        <end position="31"/>
    </location>
</feature>
<dbReference type="InterPro" id="IPR017853">
    <property type="entry name" value="GH"/>
</dbReference>
<reference evidence="2 3" key="1">
    <citation type="submission" date="2017-05" db="EMBL/GenBank/DDBJ databases">
        <title>Complete and WGS of Bordetella genogroups.</title>
        <authorList>
            <person name="Spilker T."/>
            <person name="LiPuma J."/>
        </authorList>
    </citation>
    <scope>NUCLEOTIDE SEQUENCE [LARGE SCALE GENOMIC DNA]</scope>
    <source>
        <strain evidence="2 3">AU19157</strain>
    </source>
</reference>
<evidence type="ECO:0000256" key="1">
    <source>
        <dbReference type="SAM" id="SignalP"/>
    </source>
</evidence>
<proteinExistence type="predicted"/>
<dbReference type="AlphaFoldDB" id="A0A1W6YGK9"/>
<feature type="chain" id="PRO_5012777642" description="Glycosyl hydrolase-like 10 domain-containing protein" evidence="1">
    <location>
        <begin position="32"/>
        <end position="343"/>
    </location>
</feature>
<dbReference type="RefSeq" id="WP_086063402.1">
    <property type="nucleotide sequence ID" value="NZ_CP021108.1"/>
</dbReference>
<accession>A0A1W6YGK9</accession>
<name>A0A1W6YGK9_9BORD</name>
<keyword evidence="1" id="KW-0732">Signal</keyword>
<dbReference type="Gene3D" id="3.20.20.80">
    <property type="entry name" value="Glycosidases"/>
    <property type="match status" value="1"/>
</dbReference>
<organism evidence="2 3">
    <name type="scientific">Bordetella genomosp. 8</name>
    <dbReference type="NCBI Taxonomy" id="1416806"/>
    <lineage>
        <taxon>Bacteria</taxon>
        <taxon>Pseudomonadati</taxon>
        <taxon>Pseudomonadota</taxon>
        <taxon>Betaproteobacteria</taxon>
        <taxon>Burkholderiales</taxon>
        <taxon>Alcaligenaceae</taxon>
        <taxon>Bordetella</taxon>
    </lineage>
</organism>
<dbReference type="Proteomes" id="UP000194151">
    <property type="component" value="Chromosome"/>
</dbReference>
<dbReference type="EMBL" id="CP021108">
    <property type="protein sequence ID" value="ARP80171.1"/>
    <property type="molecule type" value="Genomic_DNA"/>
</dbReference>
<sequence length="343" mass="39375">MSSRRSASSIRRILLALLAFSALSASPRAVAVQNFIYTSADDLKSIEATIRRPDIQGVQVVYTWKALEKGKDQYDFSRIERDLAYLNGLNRKLFIQIQDRFFEPDARNVPAYLLQDPVYHGGLVPQYDNPGENRPVGNGWVAQQWNPAVGERYRQLLAALAKEFDGRIQGINLPETAIDIDMKRDRTGFSCDKYFDATLQNLAFAKRAFHKSYVVQYVNFWPCEWDNDHRYMSRLFSFAAEKGIGLGGPDIVPWKKGQMKNSYPFFHQYKGRLALVAMAVQEPTLTYTNPKTHKPYTRDEFTEYAEDYLGADIIFWSAESPWLQRPAQPDVVHGNRKVSATFF</sequence>
<evidence type="ECO:0000313" key="3">
    <source>
        <dbReference type="Proteomes" id="UP000194151"/>
    </source>
</evidence>
<evidence type="ECO:0008006" key="4">
    <source>
        <dbReference type="Google" id="ProtNLM"/>
    </source>
</evidence>
<dbReference type="STRING" id="1416806.CAL12_04550"/>
<evidence type="ECO:0000313" key="2">
    <source>
        <dbReference type="EMBL" id="ARP80171.1"/>
    </source>
</evidence>
<gene>
    <name evidence="2" type="ORF">CAL12_04550</name>
</gene>
<dbReference type="KEGG" id="bgv:CAL12_04550"/>
<protein>
    <recommendedName>
        <fullName evidence="4">Glycosyl hydrolase-like 10 domain-containing protein</fullName>
    </recommendedName>
</protein>
<keyword evidence="3" id="KW-1185">Reference proteome</keyword>